<accession>A0A3N1VNY8</accession>
<dbReference type="EMBL" id="RJVA01000010">
    <property type="protein sequence ID" value="ROR01627.1"/>
    <property type="molecule type" value="Genomic_DNA"/>
</dbReference>
<sequence length="522" mass="57885">MDREHHCLLNPRSFGARCLTRRALIGLAVGFLLGFPGWKPVPAWSQETVRRPILAGTWYPADAKELRSTIDAYLQRARLAENVPPDAHLLGIVAPHAGLMYSGPVAAYAYRVVQEHPVDAVVVLAPSHRVGFEGVSVFREGSMATPLGHVPVHADLIKAIQKRCPDVHDYPPAHAREHAVEIQLPFLQAVLPFFRLVPLVFGYPSWETCERLAQALRDLSTSFRFLVVASTDLSHEHTDEEARRMDARVLEHLRHMQARELWQDLRSGMCEACGAAPLVTLMLYAQKMGAKKVSLLRYATSADVTGEKSRVVGYAAAALWHDAAHQAQSPAQGSMTPSPPALGVKEKAMLMALARETLEAKLFGKNPPNIDLSKLPPALQEPRGAFVTLKRRGQLRGCIGQIEARWPLAHTVARMALAAAFHDPRFPSMTPDEWKDVQLEISVLSPLVPLRDPLQVQVGTHGLYIRRDTQAGLLLPQVPVEQGWDRETFLRQTCRKAGLSSEAWKDSGTELFVFTAEVIHEK</sequence>
<evidence type="ECO:0000256" key="2">
    <source>
        <dbReference type="HAMAP-Rule" id="MF_00055"/>
    </source>
</evidence>
<dbReference type="Pfam" id="PF01871">
    <property type="entry name" value="AMMECR1"/>
    <property type="match status" value="1"/>
</dbReference>
<evidence type="ECO:0000313" key="5">
    <source>
        <dbReference type="Proteomes" id="UP000276223"/>
    </source>
</evidence>
<proteinExistence type="inferred from homology"/>
<comment type="caution">
    <text evidence="4">The sequence shown here is derived from an EMBL/GenBank/DDBJ whole genome shotgun (WGS) entry which is preliminary data.</text>
</comment>
<dbReference type="InterPro" id="IPR027485">
    <property type="entry name" value="AMMECR1_N"/>
</dbReference>
<dbReference type="Gene3D" id="3.40.830.10">
    <property type="entry name" value="LigB-like"/>
    <property type="match status" value="1"/>
</dbReference>
<dbReference type="PANTHER" id="PTHR11060">
    <property type="entry name" value="PROTEIN MEMO1"/>
    <property type="match status" value="1"/>
</dbReference>
<protein>
    <recommendedName>
        <fullName evidence="2">MEMO1 family protein EDC27_0806</fullName>
    </recommendedName>
</protein>
<dbReference type="InterPro" id="IPR002733">
    <property type="entry name" value="AMMECR1_domain"/>
</dbReference>
<dbReference type="SUPFAM" id="SSF143447">
    <property type="entry name" value="AMMECR1-like"/>
    <property type="match status" value="1"/>
</dbReference>
<organism evidence="4 5">
    <name type="scientific">Desulfosoma caldarium</name>
    <dbReference type="NCBI Taxonomy" id="610254"/>
    <lineage>
        <taxon>Bacteria</taxon>
        <taxon>Pseudomonadati</taxon>
        <taxon>Thermodesulfobacteriota</taxon>
        <taxon>Syntrophobacteria</taxon>
        <taxon>Syntrophobacterales</taxon>
        <taxon>Syntrophobacteraceae</taxon>
        <taxon>Desulfosoma</taxon>
    </lineage>
</organism>
<dbReference type="NCBIfam" id="TIGR00296">
    <property type="entry name" value="TIGR00296 family protein"/>
    <property type="match status" value="1"/>
</dbReference>
<dbReference type="InterPro" id="IPR023473">
    <property type="entry name" value="AMMECR1"/>
</dbReference>
<evidence type="ECO:0000313" key="4">
    <source>
        <dbReference type="EMBL" id="ROR01627.1"/>
    </source>
</evidence>
<dbReference type="Proteomes" id="UP000276223">
    <property type="component" value="Unassembled WGS sequence"/>
</dbReference>
<keyword evidence="5" id="KW-1185">Reference proteome</keyword>
<evidence type="ECO:0000256" key="1">
    <source>
        <dbReference type="ARBA" id="ARBA00006315"/>
    </source>
</evidence>
<dbReference type="InterPro" id="IPR036071">
    <property type="entry name" value="AMMECR1_dom_sf"/>
</dbReference>
<name>A0A3N1VNY8_9BACT</name>
<evidence type="ECO:0000259" key="3">
    <source>
        <dbReference type="PROSITE" id="PS51112"/>
    </source>
</evidence>
<dbReference type="AlphaFoldDB" id="A0A3N1VNY8"/>
<dbReference type="PANTHER" id="PTHR11060:SF0">
    <property type="entry name" value="PROTEIN MEMO1"/>
    <property type="match status" value="1"/>
</dbReference>
<feature type="domain" description="AMMECR1" evidence="3">
    <location>
        <begin position="345"/>
        <end position="522"/>
    </location>
</feature>
<dbReference type="HAMAP" id="MF_00055">
    <property type="entry name" value="MEMO1"/>
    <property type="match status" value="1"/>
</dbReference>
<comment type="similarity">
    <text evidence="1 2">Belongs to the MEMO1 family.</text>
</comment>
<dbReference type="NCBIfam" id="TIGR04336">
    <property type="entry name" value="AmmeMemoSam_B"/>
    <property type="match status" value="1"/>
</dbReference>
<dbReference type="CDD" id="cd07361">
    <property type="entry name" value="MEMO_like"/>
    <property type="match status" value="1"/>
</dbReference>
<dbReference type="Gene3D" id="3.30.700.20">
    <property type="entry name" value="Hypothetical protein ph0010, domain 1"/>
    <property type="match status" value="1"/>
</dbReference>
<dbReference type="Pfam" id="PF01875">
    <property type="entry name" value="Memo"/>
    <property type="match status" value="1"/>
</dbReference>
<reference evidence="4 5" key="1">
    <citation type="submission" date="2018-11" db="EMBL/GenBank/DDBJ databases">
        <title>Genomic Encyclopedia of Type Strains, Phase IV (KMG-IV): sequencing the most valuable type-strain genomes for metagenomic binning, comparative biology and taxonomic classification.</title>
        <authorList>
            <person name="Goeker M."/>
        </authorList>
    </citation>
    <scope>NUCLEOTIDE SEQUENCE [LARGE SCALE GENOMIC DNA]</scope>
    <source>
        <strain evidence="4 5">DSM 22027</strain>
    </source>
</reference>
<gene>
    <name evidence="4" type="ORF">EDC27_0806</name>
</gene>
<dbReference type="SUPFAM" id="SSF53213">
    <property type="entry name" value="LigB-like"/>
    <property type="match status" value="1"/>
</dbReference>
<dbReference type="OrthoDB" id="9782820at2"/>
<dbReference type="InterPro" id="IPR027623">
    <property type="entry name" value="AmmeMemoSam_A"/>
</dbReference>
<dbReference type="InterPro" id="IPR002737">
    <property type="entry name" value="MEMO1_fam"/>
</dbReference>
<dbReference type="Gene3D" id="3.30.1490.150">
    <property type="entry name" value="Hypothetical protein ph0010, domain 2"/>
    <property type="match status" value="1"/>
</dbReference>
<dbReference type="NCBIfam" id="TIGR04335">
    <property type="entry name" value="AmmeMemoSam_A"/>
    <property type="match status" value="1"/>
</dbReference>
<dbReference type="PROSITE" id="PS51112">
    <property type="entry name" value="AMMECR1"/>
    <property type="match status" value="1"/>
</dbReference>